<name>A7EFT4_SCLS1</name>
<dbReference type="Proteomes" id="UP000001312">
    <property type="component" value="Unassembled WGS sequence"/>
</dbReference>
<sequence>MPIRLSYYRRSFSTLDQQILLIIHHERYNSPPTSTIEFNDYLSFRSLNVNINFANFMLKQASRSLTARAGQLKQHSSDITQASFR</sequence>
<dbReference type="HOGENOM" id="CLU_2513993_0_0_1"/>
<dbReference type="InParanoid" id="A7EFT4"/>
<evidence type="ECO:0000313" key="2">
    <source>
        <dbReference type="Proteomes" id="UP000001312"/>
    </source>
</evidence>
<dbReference type="EMBL" id="CH476625">
    <property type="protein sequence ID" value="EDO01700.1"/>
    <property type="molecule type" value="Genomic_DNA"/>
</dbReference>
<dbReference type="KEGG" id="ssl:SS1G_04175"/>
<dbReference type="AlphaFoldDB" id="A7EFT4"/>
<gene>
    <name evidence="1" type="ORF">SS1G_04175</name>
</gene>
<evidence type="ECO:0000313" key="1">
    <source>
        <dbReference type="EMBL" id="EDO01700.1"/>
    </source>
</evidence>
<accession>A7EFT4</accession>
<dbReference type="GeneID" id="5490435"/>
<reference evidence="2" key="1">
    <citation type="journal article" date="2011" name="PLoS Genet.">
        <title>Genomic analysis of the necrotrophic fungal pathogens Sclerotinia sclerotiorum and Botrytis cinerea.</title>
        <authorList>
            <person name="Amselem J."/>
            <person name="Cuomo C.A."/>
            <person name="van Kan J.A."/>
            <person name="Viaud M."/>
            <person name="Benito E.P."/>
            <person name="Couloux A."/>
            <person name="Coutinho P.M."/>
            <person name="de Vries R.P."/>
            <person name="Dyer P.S."/>
            <person name="Fillinger S."/>
            <person name="Fournier E."/>
            <person name="Gout L."/>
            <person name="Hahn M."/>
            <person name="Kohn L."/>
            <person name="Lapalu N."/>
            <person name="Plummer K.M."/>
            <person name="Pradier J.M."/>
            <person name="Quevillon E."/>
            <person name="Sharon A."/>
            <person name="Simon A."/>
            <person name="ten Have A."/>
            <person name="Tudzynski B."/>
            <person name="Tudzynski P."/>
            <person name="Wincker P."/>
            <person name="Andrew M."/>
            <person name="Anthouard V."/>
            <person name="Beever R.E."/>
            <person name="Beffa R."/>
            <person name="Benoit I."/>
            <person name="Bouzid O."/>
            <person name="Brault B."/>
            <person name="Chen Z."/>
            <person name="Choquer M."/>
            <person name="Collemare J."/>
            <person name="Cotton P."/>
            <person name="Danchin E.G."/>
            <person name="Da Silva C."/>
            <person name="Gautier A."/>
            <person name="Giraud C."/>
            <person name="Giraud T."/>
            <person name="Gonzalez C."/>
            <person name="Grossetete S."/>
            <person name="Guldener U."/>
            <person name="Henrissat B."/>
            <person name="Howlett B.J."/>
            <person name="Kodira C."/>
            <person name="Kretschmer M."/>
            <person name="Lappartient A."/>
            <person name="Leroch M."/>
            <person name="Levis C."/>
            <person name="Mauceli E."/>
            <person name="Neuveglise C."/>
            <person name="Oeser B."/>
            <person name="Pearson M."/>
            <person name="Poulain J."/>
            <person name="Poussereau N."/>
            <person name="Quesneville H."/>
            <person name="Rascle C."/>
            <person name="Schumacher J."/>
            <person name="Segurens B."/>
            <person name="Sexton A."/>
            <person name="Silva E."/>
            <person name="Sirven C."/>
            <person name="Soanes D.M."/>
            <person name="Talbot N.J."/>
            <person name="Templeton M."/>
            <person name="Yandava C."/>
            <person name="Yarden O."/>
            <person name="Zeng Q."/>
            <person name="Rollins J.A."/>
            <person name="Lebrun M.H."/>
            <person name="Dickman M."/>
        </authorList>
    </citation>
    <scope>NUCLEOTIDE SEQUENCE [LARGE SCALE GENOMIC DNA]</scope>
    <source>
        <strain evidence="2">ATCC 18683 / 1980 / Ss-1</strain>
    </source>
</reference>
<keyword evidence="2" id="KW-1185">Reference proteome</keyword>
<dbReference type="RefSeq" id="XP_001594368.1">
    <property type="nucleotide sequence ID" value="XM_001594318.1"/>
</dbReference>
<organism evidence="1 2">
    <name type="scientific">Sclerotinia sclerotiorum (strain ATCC 18683 / 1980 / Ss-1)</name>
    <name type="common">White mold</name>
    <name type="synonym">Whetzelinia sclerotiorum</name>
    <dbReference type="NCBI Taxonomy" id="665079"/>
    <lineage>
        <taxon>Eukaryota</taxon>
        <taxon>Fungi</taxon>
        <taxon>Dikarya</taxon>
        <taxon>Ascomycota</taxon>
        <taxon>Pezizomycotina</taxon>
        <taxon>Leotiomycetes</taxon>
        <taxon>Helotiales</taxon>
        <taxon>Sclerotiniaceae</taxon>
        <taxon>Sclerotinia</taxon>
    </lineage>
</organism>
<proteinExistence type="predicted"/>
<protein>
    <submittedName>
        <fullName evidence="1">Uncharacterized protein</fullName>
    </submittedName>
</protein>